<dbReference type="Proteomes" id="UP000785679">
    <property type="component" value="Unassembled WGS sequence"/>
</dbReference>
<proteinExistence type="predicted"/>
<dbReference type="InterPro" id="IPR051553">
    <property type="entry name" value="Ran_GTPase-activating"/>
</dbReference>
<feature type="repeat" description="RCC1" evidence="3">
    <location>
        <begin position="207"/>
        <end position="269"/>
    </location>
</feature>
<dbReference type="AlphaFoldDB" id="A0A8J8NPI7"/>
<dbReference type="PRINTS" id="PR00633">
    <property type="entry name" value="RCCNDNSATION"/>
</dbReference>
<evidence type="ECO:0000256" key="2">
    <source>
        <dbReference type="ARBA" id="ARBA00022737"/>
    </source>
</evidence>
<dbReference type="PANTHER" id="PTHR45982:SF1">
    <property type="entry name" value="REGULATOR OF CHROMOSOME CONDENSATION"/>
    <property type="match status" value="1"/>
</dbReference>
<evidence type="ECO:0000259" key="4">
    <source>
        <dbReference type="Pfam" id="PF25390"/>
    </source>
</evidence>
<dbReference type="PANTHER" id="PTHR45982">
    <property type="entry name" value="REGULATOR OF CHROMOSOME CONDENSATION"/>
    <property type="match status" value="1"/>
</dbReference>
<dbReference type="EMBL" id="RRYP01010264">
    <property type="protein sequence ID" value="TNV78494.1"/>
    <property type="molecule type" value="Genomic_DNA"/>
</dbReference>
<reference evidence="5" key="1">
    <citation type="submission" date="2019-06" db="EMBL/GenBank/DDBJ databases">
        <authorList>
            <person name="Zheng W."/>
        </authorList>
    </citation>
    <scope>NUCLEOTIDE SEQUENCE</scope>
    <source>
        <strain evidence="5">QDHG01</strain>
    </source>
</reference>
<keyword evidence="1" id="KW-0344">Guanine-nucleotide releasing factor</keyword>
<keyword evidence="2" id="KW-0677">Repeat</keyword>
<protein>
    <recommendedName>
        <fullName evidence="4">RCC1-like domain-containing protein</fullName>
    </recommendedName>
</protein>
<accession>A0A8J8NPI7</accession>
<dbReference type="Gene3D" id="2.130.10.30">
    <property type="entry name" value="Regulator of chromosome condensation 1/beta-lactamase-inhibitor protein II"/>
    <property type="match status" value="2"/>
</dbReference>
<organism evidence="5 6">
    <name type="scientific">Halteria grandinella</name>
    <dbReference type="NCBI Taxonomy" id="5974"/>
    <lineage>
        <taxon>Eukaryota</taxon>
        <taxon>Sar</taxon>
        <taxon>Alveolata</taxon>
        <taxon>Ciliophora</taxon>
        <taxon>Intramacronucleata</taxon>
        <taxon>Spirotrichea</taxon>
        <taxon>Stichotrichia</taxon>
        <taxon>Sporadotrichida</taxon>
        <taxon>Halteriidae</taxon>
        <taxon>Halteria</taxon>
    </lineage>
</organism>
<evidence type="ECO:0000256" key="3">
    <source>
        <dbReference type="PROSITE-ProRule" id="PRU00235"/>
    </source>
</evidence>
<dbReference type="Pfam" id="PF25390">
    <property type="entry name" value="WD40_RLD"/>
    <property type="match status" value="1"/>
</dbReference>
<dbReference type="PROSITE" id="PS50012">
    <property type="entry name" value="RCC1_3"/>
    <property type="match status" value="3"/>
</dbReference>
<dbReference type="OrthoDB" id="8068875at2759"/>
<gene>
    <name evidence="5" type="ORF">FGO68_gene9950</name>
</gene>
<dbReference type="InterPro" id="IPR000408">
    <property type="entry name" value="Reg_chr_condens"/>
</dbReference>
<evidence type="ECO:0000256" key="1">
    <source>
        <dbReference type="ARBA" id="ARBA00022658"/>
    </source>
</evidence>
<feature type="domain" description="RCC1-like" evidence="4">
    <location>
        <begin position="132"/>
        <end position="390"/>
    </location>
</feature>
<dbReference type="SUPFAM" id="SSF50985">
    <property type="entry name" value="RCC1/BLIP-II"/>
    <property type="match status" value="1"/>
</dbReference>
<feature type="repeat" description="RCC1" evidence="3">
    <location>
        <begin position="270"/>
        <end position="322"/>
    </location>
</feature>
<keyword evidence="6" id="KW-1185">Reference proteome</keyword>
<sequence>MAQTASSLQALKHHITSTRVTYNRSIYSRGLNFQGQVGISNNYNYQHHYVPVPRLQNLSLARLDTDHSQNFAVLRNAESQYDSLLFWGWPLCTRTTYRFIEHYEKVPRIVRGIQKLTPFFKSGTKEPILDSTFNKGRIAKVGLGCGFMSVVDEEGRVFSWGDNYAGQLGLGDDIHREQPTLLQTLADQVIVDVSSGFQHCAYLNDKGTVFGIGKNNRFQLGKRKNEDQINQEIFDKYQGAVEIPHTYFNGEAIKQVACGKFHTLFLTVTGKLYATGFNKYGQCGVSNSLYVHVEEPVQVYTDGMRVEEISSGWHHTLLRGEDGQLYGFGARMNGQLDGTNHDGREEQCSIHQIKLPFTQKIKSFKAQNLRSYSITEDDQVWFWGGYYYNQYQKLCIEGFNLLNEEEGLPKDKKIVEYGMGFAHDTVMIEEESPVVKEVKIDTQ</sequence>
<feature type="repeat" description="RCC1" evidence="3">
    <location>
        <begin position="155"/>
        <end position="206"/>
    </location>
</feature>
<evidence type="ECO:0000313" key="6">
    <source>
        <dbReference type="Proteomes" id="UP000785679"/>
    </source>
</evidence>
<name>A0A8J8NPI7_HALGN</name>
<dbReference type="PROSITE" id="PS00626">
    <property type="entry name" value="RCC1_2"/>
    <property type="match status" value="1"/>
</dbReference>
<dbReference type="InterPro" id="IPR009091">
    <property type="entry name" value="RCC1/BLIP-II"/>
</dbReference>
<evidence type="ECO:0000313" key="5">
    <source>
        <dbReference type="EMBL" id="TNV78494.1"/>
    </source>
</evidence>
<comment type="caution">
    <text evidence="5">The sequence shown here is derived from an EMBL/GenBank/DDBJ whole genome shotgun (WGS) entry which is preliminary data.</text>
</comment>
<dbReference type="InterPro" id="IPR058923">
    <property type="entry name" value="RCC1-like_dom"/>
</dbReference>